<gene>
    <name evidence="2" type="ORF">MNB_SV-13-2098</name>
</gene>
<reference evidence="2" key="1">
    <citation type="submission" date="2016-10" db="EMBL/GenBank/DDBJ databases">
        <authorList>
            <person name="de Groot N.N."/>
        </authorList>
    </citation>
    <scope>NUCLEOTIDE SEQUENCE</scope>
</reference>
<dbReference type="SUPFAM" id="SSF69304">
    <property type="entry name" value="Tricorn protease N-terminal domain"/>
    <property type="match status" value="1"/>
</dbReference>
<accession>A0A1W1CEQ3</accession>
<name>A0A1W1CEQ3_9ZZZZ</name>
<dbReference type="Pfam" id="PF07676">
    <property type="entry name" value="PD40"/>
    <property type="match status" value="1"/>
</dbReference>
<dbReference type="AlphaFoldDB" id="A0A1W1CEQ3"/>
<evidence type="ECO:0000313" key="2">
    <source>
        <dbReference type="EMBL" id="SFV64269.1"/>
    </source>
</evidence>
<evidence type="ECO:0008006" key="3">
    <source>
        <dbReference type="Google" id="ProtNLM"/>
    </source>
</evidence>
<proteinExistence type="inferred from homology"/>
<comment type="similarity">
    <text evidence="1">Belongs to the TolB family.</text>
</comment>
<dbReference type="PANTHER" id="PTHR36842">
    <property type="entry name" value="PROTEIN TOLB HOMOLOG"/>
    <property type="match status" value="1"/>
</dbReference>
<organism evidence="2">
    <name type="scientific">hydrothermal vent metagenome</name>
    <dbReference type="NCBI Taxonomy" id="652676"/>
    <lineage>
        <taxon>unclassified sequences</taxon>
        <taxon>metagenomes</taxon>
        <taxon>ecological metagenomes</taxon>
    </lineage>
</organism>
<dbReference type="InterPro" id="IPR011659">
    <property type="entry name" value="WD40"/>
</dbReference>
<dbReference type="InterPro" id="IPR011042">
    <property type="entry name" value="6-blade_b-propeller_TolB-like"/>
</dbReference>
<evidence type="ECO:0000256" key="1">
    <source>
        <dbReference type="ARBA" id="ARBA00009820"/>
    </source>
</evidence>
<dbReference type="EMBL" id="FPHM01000084">
    <property type="protein sequence ID" value="SFV64269.1"/>
    <property type="molecule type" value="Genomic_DNA"/>
</dbReference>
<sequence>MKKIVFYLLFTLYLSANELSFIAFDNENWQIVHCKEQKCKIIKSEQEPRTYDYDFDSGSIVYVASDKSVRTIIDGKEQIVLTSQKDAYTQPLFIENGKKIMLVKLINGNSKKTEIISMDLFGKNHKMLHYQYSTALEPYSQDGKKIYYANVSCVEGCGHIIQEIWEKDITSGQAKQITMLNALSHQPNVDSEGKYLYFSSNEKGDYHIYRVSLEDYSVKQLTFGNVTDGFPVASKDGLYFIRRENSKIEIVRVDKDLELKTLSYNYKKIRNLKVKQ</sequence>
<dbReference type="Gene3D" id="2.120.10.30">
    <property type="entry name" value="TolB, C-terminal domain"/>
    <property type="match status" value="1"/>
</dbReference>
<dbReference type="PANTHER" id="PTHR36842:SF1">
    <property type="entry name" value="PROTEIN TOLB"/>
    <property type="match status" value="1"/>
</dbReference>
<protein>
    <recommendedName>
        <fullName evidence="3">TolB protein, periplasmic protein involved in the tonb-independent uptake of group A colicins</fullName>
    </recommendedName>
</protein>